<reference evidence="5" key="1">
    <citation type="submission" date="2021-12" db="EMBL/GenBank/DDBJ databases">
        <title>Discovery of the Pendulisporaceae a myxobacterial family with distinct sporulation behavior and unique specialized metabolism.</title>
        <authorList>
            <person name="Garcia R."/>
            <person name="Popoff A."/>
            <person name="Bader C.D."/>
            <person name="Loehr J."/>
            <person name="Walesch S."/>
            <person name="Walt C."/>
            <person name="Boldt J."/>
            <person name="Bunk B."/>
            <person name="Haeckl F.J.F.P.J."/>
            <person name="Gunesch A.P."/>
            <person name="Birkelbach J."/>
            <person name="Nuebel U."/>
            <person name="Pietschmann T."/>
            <person name="Bach T."/>
            <person name="Mueller R."/>
        </authorList>
    </citation>
    <scope>NUCLEOTIDE SEQUENCE</scope>
    <source>
        <strain evidence="5">MSr11367</strain>
    </source>
</reference>
<dbReference type="InterPro" id="IPR050955">
    <property type="entry name" value="Plant_Biomass_Hydrol_Est"/>
</dbReference>
<keyword evidence="6" id="KW-1185">Reference proteome</keyword>
<evidence type="ECO:0000256" key="2">
    <source>
        <dbReference type="SAM" id="MobiDB-lite"/>
    </source>
</evidence>
<dbReference type="Gene3D" id="3.40.50.1820">
    <property type="entry name" value="alpha/beta hydrolase"/>
    <property type="match status" value="1"/>
</dbReference>
<feature type="compositionally biased region" description="Low complexity" evidence="2">
    <location>
        <begin position="56"/>
        <end position="68"/>
    </location>
</feature>
<dbReference type="Proteomes" id="UP001374803">
    <property type="component" value="Chromosome"/>
</dbReference>
<sequence length="551" mass="56973">MKRGGMRCAVLATVGVFASFGLPTKVFAAPVDAAAVTVGPATSVRPPPAPAGGDAGSSSAGNAAGATSANAPTLTGAIPLHASVQGTELHAVELGAAPTPVRNGPASGAWGTRRTYKALTWADLARNNLPTGLYAVRFQVAGGERVALEIPVCAGRGRILVNGTAVPTGGNGPVVVPLPPRPERAHDVEIEIHVGAYEHRIVCGQAPTFGAQIESREGLGLLSFSSPHAAAGGGKAVVFIPPGHDIKKPSALLVGTHPWNGTMWTYGAYADLLREAAARDVVLLMPSGLGNSLYTAAAEDEVMRAIDTVSQAVAIDPRRISIWGASMGGAGATTIGFHHPDKFASVTSFFGDSKYDTSTYVKSILPNEAAAHLVNALDVAENGRHLAVWLVHGDDDRVSPPAQSAMLARVLRDRGFSVRHDRVPHMGHDGALVARFIAEVVGQAAEARVPVTVSRVSYRSARPTDTGAYGVKIARVGVGDAFVDIERRGESVHVLTASGVRSIELARGALGTSPAMPPPITVDPNVKADVRWEGISVPASVMAPVVSPSPR</sequence>
<dbReference type="PANTHER" id="PTHR43037">
    <property type="entry name" value="UNNAMED PRODUCT-RELATED"/>
    <property type="match status" value="1"/>
</dbReference>
<feature type="signal peptide" evidence="3">
    <location>
        <begin position="1"/>
        <end position="28"/>
    </location>
</feature>
<evidence type="ECO:0000256" key="1">
    <source>
        <dbReference type="ARBA" id="ARBA00022729"/>
    </source>
</evidence>
<dbReference type="EMBL" id="CP089983">
    <property type="protein sequence ID" value="WXB04419.1"/>
    <property type="molecule type" value="Genomic_DNA"/>
</dbReference>
<protein>
    <submittedName>
        <fullName evidence="5">Prolyl oligopeptidase family serine peptidase</fullName>
    </submittedName>
</protein>
<accession>A0ABZ2L0E9</accession>
<gene>
    <name evidence="5" type="ORF">LVJ94_46890</name>
</gene>
<dbReference type="InterPro" id="IPR001375">
    <property type="entry name" value="Peptidase_S9_cat"/>
</dbReference>
<feature type="domain" description="Peptidase S9 prolyl oligopeptidase catalytic" evidence="4">
    <location>
        <begin position="300"/>
        <end position="430"/>
    </location>
</feature>
<evidence type="ECO:0000256" key="3">
    <source>
        <dbReference type="SAM" id="SignalP"/>
    </source>
</evidence>
<dbReference type="PANTHER" id="PTHR43037:SF4">
    <property type="entry name" value="PEPTIDASE S9 PROLYL OLIGOPEPTIDASE CATALYTIC DOMAIN-CONTAINING PROTEIN"/>
    <property type="match status" value="1"/>
</dbReference>
<evidence type="ECO:0000259" key="4">
    <source>
        <dbReference type="Pfam" id="PF00326"/>
    </source>
</evidence>
<proteinExistence type="predicted"/>
<name>A0ABZ2L0E9_9BACT</name>
<feature type="region of interest" description="Disordered" evidence="2">
    <location>
        <begin position="41"/>
        <end position="68"/>
    </location>
</feature>
<evidence type="ECO:0000313" key="5">
    <source>
        <dbReference type="EMBL" id="WXB04419.1"/>
    </source>
</evidence>
<organism evidence="5 6">
    <name type="scientific">Pendulispora rubella</name>
    <dbReference type="NCBI Taxonomy" id="2741070"/>
    <lineage>
        <taxon>Bacteria</taxon>
        <taxon>Pseudomonadati</taxon>
        <taxon>Myxococcota</taxon>
        <taxon>Myxococcia</taxon>
        <taxon>Myxococcales</taxon>
        <taxon>Sorangiineae</taxon>
        <taxon>Pendulisporaceae</taxon>
        <taxon>Pendulispora</taxon>
    </lineage>
</organism>
<dbReference type="Pfam" id="PF00326">
    <property type="entry name" value="Peptidase_S9"/>
    <property type="match status" value="1"/>
</dbReference>
<dbReference type="RefSeq" id="WP_394834058.1">
    <property type="nucleotide sequence ID" value="NZ_CP089929.1"/>
</dbReference>
<feature type="chain" id="PRO_5045702977" evidence="3">
    <location>
        <begin position="29"/>
        <end position="551"/>
    </location>
</feature>
<dbReference type="SUPFAM" id="SSF53474">
    <property type="entry name" value="alpha/beta-Hydrolases"/>
    <property type="match status" value="1"/>
</dbReference>
<keyword evidence="1 3" id="KW-0732">Signal</keyword>
<dbReference type="InterPro" id="IPR029058">
    <property type="entry name" value="AB_hydrolase_fold"/>
</dbReference>
<evidence type="ECO:0000313" key="6">
    <source>
        <dbReference type="Proteomes" id="UP001374803"/>
    </source>
</evidence>